<proteinExistence type="predicted"/>
<dbReference type="AlphaFoldDB" id="A0A7H8QXK4"/>
<dbReference type="EMBL" id="CP055899">
    <property type="protein sequence ID" value="QKX57523.1"/>
    <property type="molecule type" value="Genomic_DNA"/>
</dbReference>
<accession>A0A7H8QXK4</accession>
<organism evidence="2 3">
    <name type="scientific">Talaromyces rugulosus</name>
    <name type="common">Penicillium rugulosum</name>
    <dbReference type="NCBI Taxonomy" id="121627"/>
    <lineage>
        <taxon>Eukaryota</taxon>
        <taxon>Fungi</taxon>
        <taxon>Dikarya</taxon>
        <taxon>Ascomycota</taxon>
        <taxon>Pezizomycotina</taxon>
        <taxon>Eurotiomycetes</taxon>
        <taxon>Eurotiomycetidae</taxon>
        <taxon>Eurotiales</taxon>
        <taxon>Trichocomaceae</taxon>
        <taxon>Talaromyces</taxon>
        <taxon>Talaromyces sect. Islandici</taxon>
    </lineage>
</organism>
<keyword evidence="3" id="KW-1185">Reference proteome</keyword>
<dbReference type="KEGG" id="trg:TRUGW13939_04637"/>
<name>A0A7H8QXK4_TALRU</name>
<dbReference type="GeneID" id="55992138"/>
<feature type="chain" id="PRO_5028972089" description="Conidiation-specific protein 13" evidence="1">
    <location>
        <begin position="23"/>
        <end position="301"/>
    </location>
</feature>
<dbReference type="OrthoDB" id="2142213at2759"/>
<keyword evidence="1" id="KW-0732">Signal</keyword>
<feature type="signal peptide" evidence="1">
    <location>
        <begin position="1"/>
        <end position="22"/>
    </location>
</feature>
<dbReference type="RefSeq" id="XP_035343701.1">
    <property type="nucleotide sequence ID" value="XM_035487808.1"/>
</dbReference>
<evidence type="ECO:0000313" key="2">
    <source>
        <dbReference type="EMBL" id="QKX57523.1"/>
    </source>
</evidence>
<evidence type="ECO:0008006" key="4">
    <source>
        <dbReference type="Google" id="ProtNLM"/>
    </source>
</evidence>
<sequence>MAPSSLLFGMALAASGSMLVNGQALDKPPLSDNLDYLADGNNANLAVNQGTYQQWEAGTIPADCKSLGQEEGKDPNDFEVYDVTYGDCGDPWVFCRHKDSTTTIDTTINTFSQLPVAMRSWVRHVLTMPGDDSAYNANGNIAFFGGTSGSVDVALHETGHSLDLLGAYGDQLSTSQDWLDSYDQDSNVPDNYAQTSQIENVAQNTVVGVYDKVVPGGFPGVQPDYNNIIHQYTTLQSKAGDQILPGGQCDRHLDNSEPVSTSDDSASVVHAANTPNVSFKGKYTNIVKNFREFNTKEHCAY</sequence>
<reference evidence="3" key="1">
    <citation type="submission" date="2020-06" db="EMBL/GenBank/DDBJ databases">
        <title>A chromosome-scale genome assembly of Talaromyces rugulosus W13939.</title>
        <authorList>
            <person name="Wang B."/>
            <person name="Guo L."/>
            <person name="Ye K."/>
            <person name="Wang L."/>
        </authorList>
    </citation>
    <scope>NUCLEOTIDE SEQUENCE [LARGE SCALE GENOMIC DNA]</scope>
    <source>
        <strain evidence="3">W13939</strain>
    </source>
</reference>
<evidence type="ECO:0000256" key="1">
    <source>
        <dbReference type="SAM" id="SignalP"/>
    </source>
</evidence>
<evidence type="ECO:0000313" key="3">
    <source>
        <dbReference type="Proteomes" id="UP000509510"/>
    </source>
</evidence>
<dbReference type="SUPFAM" id="SSF55486">
    <property type="entry name" value="Metalloproteases ('zincins'), catalytic domain"/>
    <property type="match status" value="1"/>
</dbReference>
<dbReference type="Proteomes" id="UP000509510">
    <property type="component" value="Chromosome II"/>
</dbReference>
<gene>
    <name evidence="2" type="ORF">TRUGW13939_04637</name>
</gene>
<protein>
    <recommendedName>
        <fullName evidence="4">Conidiation-specific protein 13</fullName>
    </recommendedName>
</protein>